<dbReference type="Gene3D" id="3.40.50.720">
    <property type="entry name" value="NAD(P)-binding Rossmann-like Domain"/>
    <property type="match status" value="1"/>
</dbReference>
<dbReference type="Pfam" id="PF13460">
    <property type="entry name" value="NAD_binding_10"/>
    <property type="match status" value="1"/>
</dbReference>
<evidence type="ECO:0000313" key="2">
    <source>
        <dbReference type="EMBL" id="TRW22778.1"/>
    </source>
</evidence>
<keyword evidence="3" id="KW-1185">Reference proteome</keyword>
<dbReference type="RefSeq" id="WP_143374427.1">
    <property type="nucleotide sequence ID" value="NZ_VJVZ01000011.1"/>
</dbReference>
<evidence type="ECO:0000259" key="1">
    <source>
        <dbReference type="Pfam" id="PF13460"/>
    </source>
</evidence>
<sequence>MTQISILGCGWLGLPLAKALLNIGFSVKGSTTSPEKLQILSTANIQPYQITLGENPEEETIYNFLSGSEVLIINIPPSIMATGSDNYPGKMQQLIPHIVKAGIQKVLFVSATSVYADEDKEVTEETPAKPDTESGRQILQAEEVLQNSPDFKTTILRLGGLFGEERHPIKYLAGRENIANPNAPINLIHLYDCIGISLAILDKEAWGDTFNGVMPQHPTREDYYCGQAKAMDLPLPKFNHSVPSIGKTILSNKVTDVLGYNFITQN</sequence>
<dbReference type="EMBL" id="VJVZ01000011">
    <property type="protein sequence ID" value="TRW22778.1"/>
    <property type="molecule type" value="Genomic_DNA"/>
</dbReference>
<dbReference type="PANTHER" id="PTHR48079">
    <property type="entry name" value="PROTEIN YEEZ"/>
    <property type="match status" value="1"/>
</dbReference>
<proteinExistence type="predicted"/>
<protein>
    <submittedName>
        <fullName evidence="2">SDR family oxidoreductase</fullName>
    </submittedName>
</protein>
<reference evidence="2 3" key="1">
    <citation type="submission" date="2019-07" db="EMBL/GenBank/DDBJ databases">
        <title>Flavobacterium sp. nov., isolated from glacier ice.</title>
        <authorList>
            <person name="Liu Q."/>
            <person name="Xin Y.-H."/>
        </authorList>
    </citation>
    <scope>NUCLEOTIDE SEQUENCE [LARGE SCALE GENOMIC DNA]</scope>
    <source>
        <strain evidence="2 3">ZT4R6</strain>
    </source>
</reference>
<dbReference type="OrthoDB" id="751203at2"/>
<dbReference type="Proteomes" id="UP000320643">
    <property type="component" value="Unassembled WGS sequence"/>
</dbReference>
<dbReference type="PANTHER" id="PTHR48079:SF6">
    <property type="entry name" value="NAD(P)-BINDING DOMAIN-CONTAINING PROTEIN-RELATED"/>
    <property type="match status" value="1"/>
</dbReference>
<dbReference type="CDD" id="cd05266">
    <property type="entry name" value="SDR_a4"/>
    <property type="match status" value="1"/>
</dbReference>
<dbReference type="InterPro" id="IPR051783">
    <property type="entry name" value="NAD(P)-dependent_oxidoreduct"/>
</dbReference>
<dbReference type="GO" id="GO:0005737">
    <property type="term" value="C:cytoplasm"/>
    <property type="evidence" value="ECO:0007669"/>
    <property type="project" value="TreeGrafter"/>
</dbReference>
<dbReference type="InterPro" id="IPR016040">
    <property type="entry name" value="NAD(P)-bd_dom"/>
</dbReference>
<dbReference type="InterPro" id="IPR036291">
    <property type="entry name" value="NAD(P)-bd_dom_sf"/>
</dbReference>
<organism evidence="2 3">
    <name type="scientific">Flavobacterium zepuense</name>
    <dbReference type="NCBI Taxonomy" id="2593302"/>
    <lineage>
        <taxon>Bacteria</taxon>
        <taxon>Pseudomonadati</taxon>
        <taxon>Bacteroidota</taxon>
        <taxon>Flavobacteriia</taxon>
        <taxon>Flavobacteriales</taxon>
        <taxon>Flavobacteriaceae</taxon>
        <taxon>Flavobacterium</taxon>
    </lineage>
</organism>
<dbReference type="GO" id="GO:0004029">
    <property type="term" value="F:aldehyde dehydrogenase (NAD+) activity"/>
    <property type="evidence" value="ECO:0007669"/>
    <property type="project" value="TreeGrafter"/>
</dbReference>
<name>A0A552UX39_9FLAO</name>
<feature type="domain" description="NAD(P)-binding" evidence="1">
    <location>
        <begin position="10"/>
        <end position="173"/>
    </location>
</feature>
<comment type="caution">
    <text evidence="2">The sequence shown here is derived from an EMBL/GenBank/DDBJ whole genome shotgun (WGS) entry which is preliminary data.</text>
</comment>
<accession>A0A552UX39</accession>
<evidence type="ECO:0000313" key="3">
    <source>
        <dbReference type="Proteomes" id="UP000320643"/>
    </source>
</evidence>
<dbReference type="SUPFAM" id="SSF51735">
    <property type="entry name" value="NAD(P)-binding Rossmann-fold domains"/>
    <property type="match status" value="1"/>
</dbReference>
<gene>
    <name evidence="2" type="ORF">FMM05_16100</name>
</gene>
<dbReference type="AlphaFoldDB" id="A0A552UX39"/>